<keyword evidence="4" id="KW-0520">NAD</keyword>
<dbReference type="InterPro" id="IPR050463">
    <property type="entry name" value="Gfo/Idh/MocA_oxidrdct_glycsds"/>
</dbReference>
<evidence type="ECO:0000256" key="5">
    <source>
        <dbReference type="ARBA" id="ARBA00023295"/>
    </source>
</evidence>
<evidence type="ECO:0000256" key="4">
    <source>
        <dbReference type="ARBA" id="ARBA00023027"/>
    </source>
</evidence>
<protein>
    <submittedName>
        <fullName evidence="9">Gfo/Idh/MocA family oxidoreductase</fullName>
    </submittedName>
</protein>
<comment type="cofactor">
    <cofactor evidence="1">
        <name>NAD(+)</name>
        <dbReference type="ChEBI" id="CHEBI:57540"/>
    </cofactor>
</comment>
<dbReference type="RefSeq" id="WP_147187920.1">
    <property type="nucleotide sequence ID" value="NZ_CP042435.1"/>
</dbReference>
<dbReference type="Proteomes" id="UP000321533">
    <property type="component" value="Chromosome"/>
</dbReference>
<dbReference type="Gene3D" id="3.30.360.10">
    <property type="entry name" value="Dihydrodipicolinate Reductase, domain 2"/>
    <property type="match status" value="1"/>
</dbReference>
<dbReference type="Pfam" id="PF01408">
    <property type="entry name" value="GFO_IDH_MocA"/>
    <property type="match status" value="1"/>
</dbReference>
<keyword evidence="3" id="KW-0378">Hydrolase</keyword>
<proteinExistence type="inferred from homology"/>
<dbReference type="InterPro" id="IPR036291">
    <property type="entry name" value="NAD(P)-bd_dom_sf"/>
</dbReference>
<dbReference type="OrthoDB" id="9771072at2"/>
<dbReference type="Gene3D" id="3.40.50.720">
    <property type="entry name" value="NAD(P)-binding Rossmann-like Domain"/>
    <property type="match status" value="1"/>
</dbReference>
<reference evidence="9 10" key="1">
    <citation type="journal article" date="2016" name="Int. J. Syst. Evol. Microbiol.">
        <title>Panacibacter ginsenosidivorans gen. nov., sp. nov., with ginsenoside converting activity isolated from soil of a ginseng field.</title>
        <authorList>
            <person name="Siddiqi M.Z."/>
            <person name="Muhammad Shafi S."/>
            <person name="Choi K.D."/>
            <person name="Im W.T."/>
        </authorList>
    </citation>
    <scope>NUCLEOTIDE SEQUENCE [LARGE SCALE GENOMIC DNA]</scope>
    <source>
        <strain evidence="9 10">Gsoil1550</strain>
    </source>
</reference>
<dbReference type="InterPro" id="IPR049303">
    <property type="entry name" value="Glyco_hydro_109_C"/>
</dbReference>
<dbReference type="InterPro" id="IPR000683">
    <property type="entry name" value="Gfo/Idh/MocA-like_OxRdtase_N"/>
</dbReference>
<feature type="domain" description="Gfo/Idh/MocA-like oxidoreductase N-terminal" evidence="7">
    <location>
        <begin position="35"/>
        <end position="162"/>
    </location>
</feature>
<dbReference type="SUPFAM" id="SSF51735">
    <property type="entry name" value="NAD(P)-binding Rossmann-fold domains"/>
    <property type="match status" value="1"/>
</dbReference>
<dbReference type="EMBL" id="CP042435">
    <property type="protein sequence ID" value="QEC66120.1"/>
    <property type="molecule type" value="Genomic_DNA"/>
</dbReference>
<feature type="chain" id="PRO_5022953776" evidence="6">
    <location>
        <begin position="28"/>
        <end position="452"/>
    </location>
</feature>
<keyword evidence="10" id="KW-1185">Reference proteome</keyword>
<dbReference type="GO" id="GO:0016798">
    <property type="term" value="F:hydrolase activity, acting on glycosyl bonds"/>
    <property type="evidence" value="ECO:0007669"/>
    <property type="project" value="UniProtKB-KW"/>
</dbReference>
<feature type="signal peptide" evidence="6">
    <location>
        <begin position="1"/>
        <end position="27"/>
    </location>
</feature>
<gene>
    <name evidence="9" type="ORF">FRZ67_01920</name>
</gene>
<keyword evidence="6" id="KW-0732">Signal</keyword>
<evidence type="ECO:0000256" key="2">
    <source>
        <dbReference type="ARBA" id="ARBA00009329"/>
    </source>
</evidence>
<dbReference type="GO" id="GO:0000166">
    <property type="term" value="F:nucleotide binding"/>
    <property type="evidence" value="ECO:0007669"/>
    <property type="project" value="InterPro"/>
</dbReference>
<name>A0A5B8V3Z4_9BACT</name>
<dbReference type="Pfam" id="PF21252">
    <property type="entry name" value="Glyco_hydro_109_C"/>
    <property type="match status" value="1"/>
</dbReference>
<evidence type="ECO:0000256" key="1">
    <source>
        <dbReference type="ARBA" id="ARBA00001911"/>
    </source>
</evidence>
<keyword evidence="5" id="KW-0326">Glycosidase</keyword>
<organism evidence="9 10">
    <name type="scientific">Panacibacter ginsenosidivorans</name>
    <dbReference type="NCBI Taxonomy" id="1813871"/>
    <lineage>
        <taxon>Bacteria</taxon>
        <taxon>Pseudomonadati</taxon>
        <taxon>Bacteroidota</taxon>
        <taxon>Chitinophagia</taxon>
        <taxon>Chitinophagales</taxon>
        <taxon>Chitinophagaceae</taxon>
        <taxon>Panacibacter</taxon>
    </lineage>
</organism>
<dbReference type="KEGG" id="pgin:FRZ67_01920"/>
<dbReference type="AlphaFoldDB" id="A0A5B8V3Z4"/>
<sequence length="452" mass="50559">MNRRNFVRNAGLTTASLAFFANNKLFAADKADEKVKIAVIGVGARGSGHVELLLGREDVDLVAICDVENRALTSTKDIITKSGKKMPQVFTGDNYAWKTMLEKVPVDGVVIATPWEWHKPMIIGALEAGVKYVGSEVVIGITLQDHWDVVKAAEQHNAHVMMMENVCYRRDVMAVLNMVRQGLFGELIHLQGGYQHDLREVKFNDGVHIYGHGVEFGEKAFSEAHWRTEHSVHRNGDLYPTHGIGPIANYININRGNRFLTLCSFATKSRGLHNHIVKNGGENHPNAKVNFKLGDVVTTNISCANGETILLQHDTNSPRPYSLGFRVQGTEGLWMDVNNSIYIQDKSAKNDQWDNAQTWLDKYDHPLWARWSKETAGAGHGGMDFFVIHALVESIKRKVPTPMDVYDAAAWSAITPLSEQSIELGNQTVEFPDFTGGQWMYRKPVFSLTNEF</sequence>
<evidence type="ECO:0000313" key="10">
    <source>
        <dbReference type="Proteomes" id="UP000321533"/>
    </source>
</evidence>
<evidence type="ECO:0000259" key="8">
    <source>
        <dbReference type="Pfam" id="PF21252"/>
    </source>
</evidence>
<accession>A0A5B8V3Z4</accession>
<evidence type="ECO:0000313" key="9">
    <source>
        <dbReference type="EMBL" id="QEC66120.1"/>
    </source>
</evidence>
<comment type="similarity">
    <text evidence="2">Belongs to the Gfo/Idh/MocA family. Glycosyl hydrolase 109 subfamily.</text>
</comment>
<evidence type="ECO:0000256" key="6">
    <source>
        <dbReference type="SAM" id="SignalP"/>
    </source>
</evidence>
<dbReference type="PANTHER" id="PTHR43818:SF1">
    <property type="entry name" value="GLYCOSYL HYDROLASE FAMILY 109 PROTEIN"/>
    <property type="match status" value="1"/>
</dbReference>
<evidence type="ECO:0000259" key="7">
    <source>
        <dbReference type="Pfam" id="PF01408"/>
    </source>
</evidence>
<feature type="domain" description="Glycosyl hydrolase 109 C-terminal" evidence="8">
    <location>
        <begin position="173"/>
        <end position="355"/>
    </location>
</feature>
<dbReference type="PANTHER" id="PTHR43818">
    <property type="entry name" value="BCDNA.GH03377"/>
    <property type="match status" value="1"/>
</dbReference>
<evidence type="ECO:0000256" key="3">
    <source>
        <dbReference type="ARBA" id="ARBA00022801"/>
    </source>
</evidence>